<dbReference type="RefSeq" id="WP_425510992.1">
    <property type="nucleotide sequence ID" value="NZ_AP024702.1"/>
</dbReference>
<dbReference type="Pfam" id="PF07627">
    <property type="entry name" value="PSCyt3"/>
    <property type="match status" value="1"/>
</dbReference>
<feature type="signal peptide" evidence="1">
    <location>
        <begin position="1"/>
        <end position="31"/>
    </location>
</feature>
<evidence type="ECO:0000259" key="3">
    <source>
        <dbReference type="Pfam" id="PF07626"/>
    </source>
</evidence>
<dbReference type="InterPro" id="IPR013042">
    <property type="entry name" value="DUF1592"/>
</dbReference>
<organism evidence="8 9">
    <name type="scientific">Haloferula helveola</name>
    <dbReference type="NCBI Taxonomy" id="490095"/>
    <lineage>
        <taxon>Bacteria</taxon>
        <taxon>Pseudomonadati</taxon>
        <taxon>Verrucomicrobiota</taxon>
        <taxon>Verrucomicrobiia</taxon>
        <taxon>Verrucomicrobiales</taxon>
        <taxon>Verrucomicrobiaceae</taxon>
        <taxon>Haloferula</taxon>
    </lineage>
</organism>
<keyword evidence="9" id="KW-1185">Reference proteome</keyword>
<protein>
    <recommendedName>
        <fullName evidence="10">Planctomycete cytochrome C</fullName>
    </recommendedName>
</protein>
<feature type="domain" description="DUF1588" evidence="4">
    <location>
        <begin position="634"/>
        <end position="728"/>
    </location>
</feature>
<feature type="domain" description="Cytochrome C Planctomycete-type" evidence="6">
    <location>
        <begin position="44"/>
        <end position="91"/>
    </location>
</feature>
<evidence type="ECO:0000259" key="2">
    <source>
        <dbReference type="Pfam" id="PF07624"/>
    </source>
</evidence>
<dbReference type="Pfam" id="PF07626">
    <property type="entry name" value="PSD3"/>
    <property type="match status" value="1"/>
</dbReference>
<proteinExistence type="predicted"/>
<feature type="chain" id="PRO_5045272456" description="Planctomycete cytochrome C" evidence="1">
    <location>
        <begin position="32"/>
        <end position="826"/>
    </location>
</feature>
<gene>
    <name evidence="8" type="ORF">HAHE_31520</name>
</gene>
<evidence type="ECO:0000256" key="1">
    <source>
        <dbReference type="SAM" id="SignalP"/>
    </source>
</evidence>
<feature type="domain" description="DUF1585" evidence="2">
    <location>
        <begin position="751"/>
        <end position="823"/>
    </location>
</feature>
<evidence type="ECO:0000259" key="5">
    <source>
        <dbReference type="Pfam" id="PF07631"/>
    </source>
</evidence>
<evidence type="ECO:0000313" key="9">
    <source>
        <dbReference type="Proteomes" id="UP001374893"/>
    </source>
</evidence>
<dbReference type="Pfam" id="PF07637">
    <property type="entry name" value="PSD5"/>
    <property type="match status" value="1"/>
</dbReference>
<evidence type="ECO:0000259" key="7">
    <source>
        <dbReference type="Pfam" id="PF07637"/>
    </source>
</evidence>
<feature type="domain" description="DUF1595" evidence="7">
    <location>
        <begin position="421"/>
        <end position="476"/>
    </location>
</feature>
<dbReference type="InterPro" id="IPR013036">
    <property type="entry name" value="DUF1587"/>
</dbReference>
<evidence type="ECO:0000313" key="8">
    <source>
        <dbReference type="EMBL" id="BCX49244.1"/>
    </source>
</evidence>
<dbReference type="InterPro" id="IPR011478">
    <property type="entry name" value="DUF1585"/>
</dbReference>
<dbReference type="InterPro" id="IPR013043">
    <property type="entry name" value="DUF1595"/>
</dbReference>
<accession>A0ABN6H9F1</accession>
<evidence type="ECO:0000259" key="6">
    <source>
        <dbReference type="Pfam" id="PF07635"/>
    </source>
</evidence>
<dbReference type="InterPro" id="IPR013039">
    <property type="entry name" value="DUF1588"/>
</dbReference>
<feature type="domain" description="DUF1592" evidence="5">
    <location>
        <begin position="490"/>
        <end position="615"/>
    </location>
</feature>
<name>A0ABN6H9F1_9BACT</name>
<dbReference type="EMBL" id="AP024702">
    <property type="protein sequence ID" value="BCX49244.1"/>
    <property type="molecule type" value="Genomic_DNA"/>
</dbReference>
<dbReference type="Pfam" id="PF07635">
    <property type="entry name" value="PSCyt1"/>
    <property type="match status" value="1"/>
</dbReference>
<evidence type="ECO:0000259" key="4">
    <source>
        <dbReference type="Pfam" id="PF07627"/>
    </source>
</evidence>
<dbReference type="InterPro" id="IPR011429">
    <property type="entry name" value="Cyt_c_Planctomycete-type"/>
</dbReference>
<dbReference type="Proteomes" id="UP001374893">
    <property type="component" value="Chromosome"/>
</dbReference>
<sequence>MRCFALIRNLTFAVTLLIAWLVPCHLPTAQGAESIALEYLQAHCVRCHGVDKQKADRRFDALSAAISDHQTAEQWQEILDVVNLGDMPPEDEPQPTADETKRFVARLTQQIEIAREHLASGGQGRFRRLNRSEYRNTIRDLLGLNMESFDPTASFPADDRIDGFENIGERLVLSDYLMQCYLEAASRSIEKAVQSREVIDPIDVSLPAEKFSKRKFLFRPEQSFIVNPTGEYVDVAHSAPRLPRLHARGFQGVPADGYYTIRVRAEGIHREHPYPPRALQVDPDEPIQMQIIVTDPNVADAGKGHNSSDRIVATVSLADHESTVYEFRTWMDKGFVPVIRYANGPINFRASLVKLVRKFHPETMTSNWLDVFSTEPSDIPDAWISDVYQGPRMRIHHLQIAGPEPRDASRMDLLADKHPRSLRPFLFHAFRRPPLESEVARYRQFYESRRASGESQASAFLTTCKAILCSPSFIYLETPPDEDNSVNGAFRLASRLSYFLWSSMPDDHLLEVAASGKLNEPQTLLAQTHRMLRDPRAEALIVNFTNSWLRLNELGAMPPDPQKFASYYDRQLEPLMRRETQLFFAEILHKNMSIEKFIDSDFTFANRSLAKHYGLPTVAGEEFRRIALPGSSFRGGLLAQASVLTATSNGVETSPVTRGIWVLENILGSPPPPPPPDVEPLEPDIRGATTIREQLAKHRSVETCAECHRKIDPIGFALESFDPIGSLRFNYRDSSGKVARPVDTTGTLPTGEAFADIAELKQLLLGQKTQFAHCLTEKMLTYGLGREVGFQDRPIVEAIVDELAARGNGLRDLVELVVLCEAFRDD</sequence>
<reference evidence="8 9" key="1">
    <citation type="submission" date="2021-06" db="EMBL/GenBank/DDBJ databases">
        <title>Complete genome of Haloferula helveola possessing various polysaccharide degrading enzymes.</title>
        <authorList>
            <person name="Takami H."/>
            <person name="Huang C."/>
            <person name="Hamasaki K."/>
        </authorList>
    </citation>
    <scope>NUCLEOTIDE SEQUENCE [LARGE SCALE GENOMIC DNA]</scope>
    <source>
        <strain evidence="8 9">CN-1</strain>
    </source>
</reference>
<evidence type="ECO:0008006" key="10">
    <source>
        <dbReference type="Google" id="ProtNLM"/>
    </source>
</evidence>
<keyword evidence="1" id="KW-0732">Signal</keyword>
<dbReference type="Pfam" id="PF07631">
    <property type="entry name" value="PSD4"/>
    <property type="match status" value="1"/>
</dbReference>
<dbReference type="Pfam" id="PF07624">
    <property type="entry name" value="PSD2"/>
    <property type="match status" value="1"/>
</dbReference>
<feature type="domain" description="DUF1587" evidence="3">
    <location>
        <begin position="127"/>
        <end position="193"/>
    </location>
</feature>